<evidence type="ECO:0000256" key="10">
    <source>
        <dbReference type="ARBA" id="ARBA00023242"/>
    </source>
</evidence>
<feature type="compositionally biased region" description="Basic and acidic residues" evidence="14">
    <location>
        <begin position="587"/>
        <end position="600"/>
    </location>
</feature>
<feature type="compositionally biased region" description="Acidic residues" evidence="14">
    <location>
        <begin position="601"/>
        <end position="621"/>
    </location>
</feature>
<dbReference type="GO" id="GO:0000995">
    <property type="term" value="F:RNA polymerase III general transcription initiation factor activity"/>
    <property type="evidence" value="ECO:0007669"/>
    <property type="project" value="TreeGrafter"/>
</dbReference>
<evidence type="ECO:0000256" key="12">
    <source>
        <dbReference type="PROSITE-ProRule" id="PRU00469"/>
    </source>
</evidence>
<evidence type="ECO:0000256" key="13">
    <source>
        <dbReference type="SAM" id="Coils"/>
    </source>
</evidence>
<evidence type="ECO:0000256" key="2">
    <source>
        <dbReference type="ARBA" id="ARBA00010857"/>
    </source>
</evidence>
<feature type="region of interest" description="Disordered" evidence="14">
    <location>
        <begin position="460"/>
        <end position="497"/>
    </location>
</feature>
<dbReference type="InterPro" id="IPR013137">
    <property type="entry name" value="Znf_TFIIB"/>
</dbReference>
<evidence type="ECO:0000256" key="11">
    <source>
        <dbReference type="ARBA" id="ARBA00031009"/>
    </source>
</evidence>
<keyword evidence="9" id="KW-0804">Transcription</keyword>
<evidence type="ECO:0000256" key="6">
    <source>
        <dbReference type="ARBA" id="ARBA00022833"/>
    </source>
</evidence>
<dbReference type="AlphaFoldDB" id="A0A6V7JZB6"/>
<evidence type="ECO:0000256" key="9">
    <source>
        <dbReference type="ARBA" id="ARBA00023163"/>
    </source>
</evidence>
<dbReference type="GO" id="GO:0000126">
    <property type="term" value="C:transcription factor TFIIIB complex"/>
    <property type="evidence" value="ECO:0007669"/>
    <property type="project" value="TreeGrafter"/>
</dbReference>
<keyword evidence="5 12" id="KW-0863">Zinc-finger</keyword>
<keyword evidence="7" id="KW-0805">Transcription regulation</keyword>
<dbReference type="EMBL" id="CADCXW020000021">
    <property type="protein sequence ID" value="CAD1555675.1"/>
    <property type="molecule type" value="Genomic_DNA"/>
</dbReference>
<dbReference type="GO" id="GO:0001006">
    <property type="term" value="F:RNA polymerase III type 3 promoter sequence-specific DNA binding"/>
    <property type="evidence" value="ECO:0007669"/>
    <property type="project" value="TreeGrafter"/>
</dbReference>
<comment type="similarity">
    <text evidence="2">Belongs to the TFIIB family.</text>
</comment>
<dbReference type="PANTHER" id="PTHR11618">
    <property type="entry name" value="TRANSCRIPTION INITIATION FACTOR IIB-RELATED"/>
    <property type="match status" value="1"/>
</dbReference>
<evidence type="ECO:0000256" key="14">
    <source>
        <dbReference type="SAM" id="MobiDB-lite"/>
    </source>
</evidence>
<dbReference type="CDD" id="cd20554">
    <property type="entry name" value="CYCLIN_TFIIIB90_rpt2"/>
    <property type="match status" value="1"/>
</dbReference>
<organism evidence="16">
    <name type="scientific">Bracon brevicornis</name>
    <dbReference type="NCBI Taxonomy" id="1563983"/>
    <lineage>
        <taxon>Eukaryota</taxon>
        <taxon>Metazoa</taxon>
        <taxon>Ecdysozoa</taxon>
        <taxon>Arthropoda</taxon>
        <taxon>Hexapoda</taxon>
        <taxon>Insecta</taxon>
        <taxon>Pterygota</taxon>
        <taxon>Neoptera</taxon>
        <taxon>Endopterygota</taxon>
        <taxon>Hymenoptera</taxon>
        <taxon>Apocrita</taxon>
        <taxon>Ichneumonoidea</taxon>
        <taxon>Braconidae</taxon>
        <taxon>Braconinae</taxon>
        <taxon>Bracon</taxon>
    </lineage>
</organism>
<dbReference type="Gene3D" id="1.10.472.10">
    <property type="entry name" value="Cyclin-like"/>
    <property type="match status" value="2"/>
</dbReference>
<dbReference type="Pfam" id="PF00382">
    <property type="entry name" value="TFIIB"/>
    <property type="match status" value="2"/>
</dbReference>
<dbReference type="GO" id="GO:0097550">
    <property type="term" value="C:transcription preinitiation complex"/>
    <property type="evidence" value="ECO:0007669"/>
    <property type="project" value="TreeGrafter"/>
</dbReference>
<feature type="compositionally biased region" description="Polar residues" evidence="14">
    <location>
        <begin position="526"/>
        <end position="551"/>
    </location>
</feature>
<dbReference type="Pfam" id="PF07741">
    <property type="entry name" value="BRF1"/>
    <property type="match status" value="1"/>
</dbReference>
<gene>
    <name evidence="16" type="ORF">BBRV_LOCUS62118</name>
</gene>
<dbReference type="PROSITE" id="PS51134">
    <property type="entry name" value="ZF_TFIIB"/>
    <property type="match status" value="1"/>
</dbReference>
<keyword evidence="8" id="KW-0010">Activator</keyword>
<feature type="region of interest" description="Disordered" evidence="14">
    <location>
        <begin position="526"/>
        <end position="648"/>
    </location>
</feature>
<dbReference type="SMART" id="SM00385">
    <property type="entry name" value="CYCLIN"/>
    <property type="match status" value="2"/>
</dbReference>
<evidence type="ECO:0000256" key="4">
    <source>
        <dbReference type="ARBA" id="ARBA00022737"/>
    </source>
</evidence>
<dbReference type="GO" id="GO:0017025">
    <property type="term" value="F:TBP-class protein binding"/>
    <property type="evidence" value="ECO:0007669"/>
    <property type="project" value="InterPro"/>
</dbReference>
<protein>
    <recommendedName>
        <fullName evidence="11">B-related factor 1</fullName>
    </recommendedName>
</protein>
<evidence type="ECO:0000256" key="7">
    <source>
        <dbReference type="ARBA" id="ARBA00023015"/>
    </source>
</evidence>
<proteinExistence type="inferred from homology"/>
<keyword evidence="6" id="KW-0862">Zinc</keyword>
<evidence type="ECO:0000313" key="16">
    <source>
        <dbReference type="EMBL" id="CAD1555675.1"/>
    </source>
</evidence>
<evidence type="ECO:0000259" key="15">
    <source>
        <dbReference type="PROSITE" id="PS51134"/>
    </source>
</evidence>
<dbReference type="InterPro" id="IPR000812">
    <property type="entry name" value="TFIIB"/>
</dbReference>
<dbReference type="InterPro" id="IPR013763">
    <property type="entry name" value="Cyclin-like_dom"/>
</dbReference>
<keyword evidence="13" id="KW-0175">Coiled coil</keyword>
<dbReference type="FunFam" id="2.20.25.10:FF:000012">
    <property type="entry name" value="Putative transcription factor IIIB 90 kDa subunit"/>
    <property type="match status" value="1"/>
</dbReference>
<dbReference type="GO" id="GO:0008270">
    <property type="term" value="F:zinc ion binding"/>
    <property type="evidence" value="ECO:0007669"/>
    <property type="project" value="UniProtKB-KW"/>
</dbReference>
<keyword evidence="3" id="KW-0479">Metal-binding</keyword>
<dbReference type="FunFam" id="1.10.472.10:FF:000007">
    <property type="entry name" value="Transcription factor IIIB 90 kDa subunit"/>
    <property type="match status" value="1"/>
</dbReference>
<feature type="compositionally biased region" description="Acidic residues" evidence="14">
    <location>
        <begin position="632"/>
        <end position="648"/>
    </location>
</feature>
<dbReference type="InterPro" id="IPR011665">
    <property type="entry name" value="BRF1_TBP-bd_dom"/>
</dbReference>
<keyword evidence="10" id="KW-0539">Nucleus</keyword>
<dbReference type="Pfam" id="PF08271">
    <property type="entry name" value="Zn_Ribbon_TF"/>
    <property type="match status" value="1"/>
</dbReference>
<dbReference type="FunFam" id="1.10.472.10:FF:000002">
    <property type="entry name" value="Transcription factor IIIB 90 kDa subunit"/>
    <property type="match status" value="1"/>
</dbReference>
<dbReference type="SUPFAM" id="SSF57783">
    <property type="entry name" value="Zinc beta-ribbon"/>
    <property type="match status" value="1"/>
</dbReference>
<dbReference type="PRINTS" id="PR00685">
    <property type="entry name" value="TIFACTORIIB"/>
</dbReference>
<feature type="compositionally biased region" description="Basic and acidic residues" evidence="14">
    <location>
        <begin position="460"/>
        <end position="475"/>
    </location>
</feature>
<comment type="subcellular location">
    <subcellularLocation>
        <location evidence="1">Nucleus</location>
    </subcellularLocation>
</comment>
<accession>A0A6V7JZB6</accession>
<feature type="region of interest" description="Disordered" evidence="14">
    <location>
        <begin position="364"/>
        <end position="413"/>
    </location>
</feature>
<dbReference type="GO" id="GO:0070897">
    <property type="term" value="P:transcription preinitiation complex assembly"/>
    <property type="evidence" value="ECO:0007669"/>
    <property type="project" value="InterPro"/>
</dbReference>
<reference evidence="16" key="1">
    <citation type="submission" date="2020-07" db="EMBL/GenBank/DDBJ databases">
        <authorList>
            <person name="Ferguson B K."/>
        </authorList>
    </citation>
    <scope>NUCLEOTIDE SEQUENCE</scope>
    <source>
        <strain evidence="16">L06</strain>
    </source>
</reference>
<evidence type="ECO:0000256" key="5">
    <source>
        <dbReference type="ARBA" id="ARBA00022771"/>
    </source>
</evidence>
<dbReference type="GO" id="GO:0005634">
    <property type="term" value="C:nucleus"/>
    <property type="evidence" value="ECO:0007669"/>
    <property type="project" value="UniProtKB-SubCell"/>
</dbReference>
<evidence type="ECO:0000256" key="3">
    <source>
        <dbReference type="ARBA" id="ARBA00022723"/>
    </source>
</evidence>
<feature type="coiled-coil region" evidence="13">
    <location>
        <begin position="307"/>
        <end position="334"/>
    </location>
</feature>
<sequence length="648" mass="72974">MSSNKCKNCGSTEIETDPARGDAVCTQCGFVLEDQLIVSETTFEETSSGNMTIVGQFVASDSTGAATGFGASYHVNGKESREITIQNARKGISHLCQQLRLNQRHIETSVNFYKMALSRNLTRGRKQVHNHAACVYMTCRTEETPHLLIDISDILQIDVHELGRTYLKFSNALCINIPSMDPCLFIMKYALKLEFGDKTNEVSNTAQRLLQRMMRDSIHSGRRPSGLCGAALLIAARLHEFNRTPHDIIKIVKVHESTLRKRLIEFGDTPSSALTLDEFMTVDLEEEQDPPAFKAARKKDRERLQRLENIDNEFDDLQNEIDRQLEELRQTKGKRRRNNDDGAEEVEADRFAAESTMNIIQSCLNPDDPDDPAAIGENPEKNRGLGPDISSMGIGLSLNETDNAKRDNNTNNSLENEIGEIDLTDLDDEEIDSYIMSEKEANMKCTLWNKVNQTYLEQQKEKEEKRLKEIEEGKPEKKKRKVNPKKKQSGPAANTASEAIEKMLQEKRISSKINYEVLKSLNVGATSNLTNSNAPSTEVQSTKTMDNSIPMSTEMKSESMPVKLEAPSSTPESSANLKQASVRKIGAKVEDSTNKNIHDDDVGEEFDECEDDVEEEVEVENEMSMAQMLQTNDEDDDNYGYDYDDEEY</sequence>
<feature type="compositionally biased region" description="Basic residues" evidence="14">
    <location>
        <begin position="476"/>
        <end position="488"/>
    </location>
</feature>
<keyword evidence="4" id="KW-0677">Repeat</keyword>
<dbReference type="InterPro" id="IPR036915">
    <property type="entry name" value="Cyclin-like_sf"/>
</dbReference>
<evidence type="ECO:0000256" key="1">
    <source>
        <dbReference type="ARBA" id="ARBA00004123"/>
    </source>
</evidence>
<dbReference type="PANTHER" id="PTHR11618:SF4">
    <property type="entry name" value="TRANSCRIPTION FACTOR IIIB 90 KDA SUBUNIT"/>
    <property type="match status" value="1"/>
</dbReference>
<dbReference type="Gene3D" id="1.20.5.650">
    <property type="entry name" value="Single helix bin"/>
    <property type="match status" value="1"/>
</dbReference>
<dbReference type="CDD" id="cd20553">
    <property type="entry name" value="CYCLIN_TFIIIB90_rpt1"/>
    <property type="match status" value="1"/>
</dbReference>
<dbReference type="InterPro" id="IPR013150">
    <property type="entry name" value="TFIIB_cyclin"/>
</dbReference>
<name>A0A6V7JZB6_9HYME</name>
<feature type="compositionally biased region" description="Polar residues" evidence="14">
    <location>
        <begin position="567"/>
        <end position="579"/>
    </location>
</feature>
<dbReference type="SUPFAM" id="SSF47954">
    <property type="entry name" value="Cyclin-like"/>
    <property type="match status" value="2"/>
</dbReference>
<evidence type="ECO:0000256" key="8">
    <source>
        <dbReference type="ARBA" id="ARBA00023159"/>
    </source>
</evidence>
<feature type="domain" description="TFIIB-type" evidence="15">
    <location>
        <begin position="2"/>
        <end position="33"/>
    </location>
</feature>
<dbReference type="Gene3D" id="2.20.25.10">
    <property type="match status" value="1"/>
</dbReference>